<organism evidence="3 4">
    <name type="scientific">Paraphoma chrysanthemicola</name>
    <dbReference type="NCBI Taxonomy" id="798071"/>
    <lineage>
        <taxon>Eukaryota</taxon>
        <taxon>Fungi</taxon>
        <taxon>Dikarya</taxon>
        <taxon>Ascomycota</taxon>
        <taxon>Pezizomycotina</taxon>
        <taxon>Dothideomycetes</taxon>
        <taxon>Pleosporomycetidae</taxon>
        <taxon>Pleosporales</taxon>
        <taxon>Pleosporineae</taxon>
        <taxon>Phaeosphaeriaceae</taxon>
        <taxon>Paraphoma</taxon>
    </lineage>
</organism>
<name>A0A8K0VTY0_9PLEO</name>
<keyword evidence="2" id="KW-0812">Transmembrane</keyword>
<evidence type="ECO:0000256" key="1">
    <source>
        <dbReference type="SAM" id="MobiDB-lite"/>
    </source>
</evidence>
<evidence type="ECO:0000313" key="3">
    <source>
        <dbReference type="EMBL" id="KAH7077048.1"/>
    </source>
</evidence>
<accession>A0A8K0VTY0</accession>
<keyword evidence="4" id="KW-1185">Reference proteome</keyword>
<feature type="compositionally biased region" description="Acidic residues" evidence="1">
    <location>
        <begin position="106"/>
        <end position="129"/>
    </location>
</feature>
<evidence type="ECO:0000313" key="4">
    <source>
        <dbReference type="Proteomes" id="UP000813461"/>
    </source>
</evidence>
<dbReference type="AlphaFoldDB" id="A0A8K0VTY0"/>
<dbReference type="OrthoDB" id="5428055at2759"/>
<dbReference type="Proteomes" id="UP000813461">
    <property type="component" value="Unassembled WGS sequence"/>
</dbReference>
<reference evidence="3" key="1">
    <citation type="journal article" date="2021" name="Nat. Commun.">
        <title>Genetic determinants of endophytism in the Arabidopsis root mycobiome.</title>
        <authorList>
            <person name="Mesny F."/>
            <person name="Miyauchi S."/>
            <person name="Thiergart T."/>
            <person name="Pickel B."/>
            <person name="Atanasova L."/>
            <person name="Karlsson M."/>
            <person name="Huettel B."/>
            <person name="Barry K.W."/>
            <person name="Haridas S."/>
            <person name="Chen C."/>
            <person name="Bauer D."/>
            <person name="Andreopoulos W."/>
            <person name="Pangilinan J."/>
            <person name="LaButti K."/>
            <person name="Riley R."/>
            <person name="Lipzen A."/>
            <person name="Clum A."/>
            <person name="Drula E."/>
            <person name="Henrissat B."/>
            <person name="Kohler A."/>
            <person name="Grigoriev I.V."/>
            <person name="Martin F.M."/>
            <person name="Hacquard S."/>
        </authorList>
    </citation>
    <scope>NUCLEOTIDE SEQUENCE</scope>
    <source>
        <strain evidence="3">MPI-SDFR-AT-0120</strain>
    </source>
</reference>
<dbReference type="EMBL" id="JAGMVJ010000018">
    <property type="protein sequence ID" value="KAH7077048.1"/>
    <property type="molecule type" value="Genomic_DNA"/>
</dbReference>
<protein>
    <submittedName>
        <fullName evidence="3">Uncharacterized protein</fullName>
    </submittedName>
</protein>
<evidence type="ECO:0000256" key="2">
    <source>
        <dbReference type="SAM" id="Phobius"/>
    </source>
</evidence>
<feature type="transmembrane region" description="Helical" evidence="2">
    <location>
        <begin position="368"/>
        <end position="390"/>
    </location>
</feature>
<sequence length="439" mass="50330">MEFSLPYLILEEVESSAETPATKQSERDGNFATDLAFLRMEGRQSGRPAKFILREAHETAAIFGFDDHDWTGYAFSKHDSDALLHMQTNQDDDADTDRESDRKVEDEDQGEEEDEEDEDDDNIEPEEDLFASHGSGKVIDGKNAKWNPRIYFLCVAAIRVEFVAGRHTYITQKLDDAMMAWMHDYIFSPAGCNGRRDGSDNKQLFENMMQIKRLLHGLRDYLKDALEAWNDFDNEDDGDVSFFRDLTDLDATRALQGMRRSFKSLKPLMSKLDSLEKSCKEGEEALTLRMKVEENDRSRQAHDLSMSAYRLNRRATECTIKSQKAAEETSLTTRVNVQLLLTTTPLALALQYFCADSNIFSISRTPKTFAVCLFVLWLSLPLLTFILQVIDRQRRNFVDKVLQWMGRGNARDRNAIDLDGDDYELSTIKASRCERVIPV</sequence>
<feature type="region of interest" description="Disordered" evidence="1">
    <location>
        <begin position="88"/>
        <end position="135"/>
    </location>
</feature>
<comment type="caution">
    <text evidence="3">The sequence shown here is derived from an EMBL/GenBank/DDBJ whole genome shotgun (WGS) entry which is preliminary data.</text>
</comment>
<gene>
    <name evidence="3" type="ORF">FB567DRAFT_534374</name>
</gene>
<keyword evidence="2" id="KW-1133">Transmembrane helix</keyword>
<proteinExistence type="predicted"/>
<keyword evidence="2" id="KW-0472">Membrane</keyword>